<dbReference type="OrthoDB" id="9801249at2"/>
<evidence type="ECO:0000313" key="7">
    <source>
        <dbReference type="EMBL" id="RPJ67893.1"/>
    </source>
</evidence>
<evidence type="ECO:0000256" key="5">
    <source>
        <dbReference type="PIRSR" id="PIRSR006278-2"/>
    </source>
</evidence>
<evidence type="ECO:0000256" key="1">
    <source>
        <dbReference type="ARBA" id="ARBA00001933"/>
    </source>
</evidence>
<dbReference type="InterPro" id="IPR036052">
    <property type="entry name" value="TrpB-like_PALP_sf"/>
</dbReference>
<sequence length="304" mass="33637">MSFTSIPAALPSPLTPFSLDDWPHDAPCVWVKRDDLIHPYISGNKWRKLAYTNIEKAHHVMSIGGGYSNHLHALGYKCATSGVPFTALIRGNYADSLTPMLIDLQSWGCQIHFLSKAQYAQRESSTFASWRESVFGPHTYIPEGGSTRLAVLGVLDMMKEISMLTKLHARNLPTHFVAPVASGATLAGMIKGSNQSQYVLGIAVLKGQNYLEDQVQRFIDTGDTNWRITHDFVHKGYAKSSPELLAFCNKVNSTTDISVEPVYSGKAFYALDQLIKQKHFKQSDNIVIVHTGGLQGARVNSNQK</sequence>
<dbReference type="InterPro" id="IPR001926">
    <property type="entry name" value="TrpB-like_PALP"/>
</dbReference>
<dbReference type="Proteomes" id="UP000275281">
    <property type="component" value="Unassembled WGS sequence"/>
</dbReference>
<dbReference type="Pfam" id="PF00291">
    <property type="entry name" value="PALP"/>
    <property type="match status" value="1"/>
</dbReference>
<dbReference type="PANTHER" id="PTHR43780:SF2">
    <property type="entry name" value="1-AMINOCYCLOPROPANE-1-CARBOXYLATE DEAMINASE-RELATED"/>
    <property type="match status" value="1"/>
</dbReference>
<evidence type="ECO:0000256" key="2">
    <source>
        <dbReference type="ARBA" id="ARBA00008639"/>
    </source>
</evidence>
<gene>
    <name evidence="7" type="ORF">DRW07_00325</name>
</gene>
<proteinExistence type="inferred from homology"/>
<dbReference type="EMBL" id="RPOK01000001">
    <property type="protein sequence ID" value="RPJ67893.1"/>
    <property type="molecule type" value="Genomic_DNA"/>
</dbReference>
<evidence type="ECO:0000259" key="6">
    <source>
        <dbReference type="Pfam" id="PF00291"/>
    </source>
</evidence>
<comment type="cofactor">
    <cofactor evidence="1">
        <name>pyridoxal 5'-phosphate</name>
        <dbReference type="ChEBI" id="CHEBI:597326"/>
    </cofactor>
</comment>
<evidence type="ECO:0000313" key="8">
    <source>
        <dbReference type="Proteomes" id="UP000275281"/>
    </source>
</evidence>
<keyword evidence="3 5" id="KW-0663">Pyridoxal phosphate</keyword>
<organism evidence="7 8">
    <name type="scientific">Alteromonas sediminis</name>
    <dbReference type="NCBI Taxonomy" id="2259342"/>
    <lineage>
        <taxon>Bacteria</taxon>
        <taxon>Pseudomonadati</taxon>
        <taxon>Pseudomonadota</taxon>
        <taxon>Gammaproteobacteria</taxon>
        <taxon>Alteromonadales</taxon>
        <taxon>Alteromonadaceae</taxon>
        <taxon>Alteromonas/Salinimonas group</taxon>
        <taxon>Alteromonas</taxon>
    </lineage>
</organism>
<dbReference type="PANTHER" id="PTHR43780">
    <property type="entry name" value="1-AMINOCYCLOPROPANE-1-CARBOXYLATE DEAMINASE-RELATED"/>
    <property type="match status" value="1"/>
</dbReference>
<accession>A0A3N5Y482</accession>
<feature type="active site" description="Nucleophile" evidence="4">
    <location>
        <position position="68"/>
    </location>
</feature>
<comment type="similarity">
    <text evidence="2">Belongs to the ACC deaminase/D-cysteine desulfhydrase family.</text>
</comment>
<dbReference type="RefSeq" id="WP_124025896.1">
    <property type="nucleotide sequence ID" value="NZ_JBHRSN010000005.1"/>
</dbReference>
<keyword evidence="8" id="KW-1185">Reference proteome</keyword>
<comment type="caution">
    <text evidence="7">The sequence shown here is derived from an EMBL/GenBank/DDBJ whole genome shotgun (WGS) entry which is preliminary data.</text>
</comment>
<dbReference type="PIRSF" id="PIRSF006278">
    <property type="entry name" value="ACCD_DCysDesulf"/>
    <property type="match status" value="1"/>
</dbReference>
<evidence type="ECO:0000256" key="4">
    <source>
        <dbReference type="PIRSR" id="PIRSR006278-1"/>
    </source>
</evidence>
<dbReference type="AlphaFoldDB" id="A0A3N5Y482"/>
<protein>
    <submittedName>
        <fullName evidence="7">Pyridoxal-phosphate dependent enzyme</fullName>
    </submittedName>
</protein>
<dbReference type="SUPFAM" id="SSF53686">
    <property type="entry name" value="Tryptophan synthase beta subunit-like PLP-dependent enzymes"/>
    <property type="match status" value="1"/>
</dbReference>
<dbReference type="GO" id="GO:0019148">
    <property type="term" value="F:D-cysteine desulfhydrase activity"/>
    <property type="evidence" value="ECO:0007669"/>
    <property type="project" value="TreeGrafter"/>
</dbReference>
<dbReference type="InterPro" id="IPR027278">
    <property type="entry name" value="ACCD_DCysDesulf"/>
</dbReference>
<name>A0A3N5Y482_9ALTE</name>
<dbReference type="Gene3D" id="3.40.50.1100">
    <property type="match status" value="2"/>
</dbReference>
<feature type="domain" description="Tryptophan synthase beta chain-like PALP" evidence="6">
    <location>
        <begin position="25"/>
        <end position="292"/>
    </location>
</feature>
<evidence type="ECO:0000256" key="3">
    <source>
        <dbReference type="ARBA" id="ARBA00022898"/>
    </source>
</evidence>
<feature type="modified residue" description="N6-(pyridoxal phosphate)lysine" evidence="5">
    <location>
        <position position="45"/>
    </location>
</feature>
<reference evidence="7 8" key="1">
    <citation type="submission" date="2018-11" db="EMBL/GenBank/DDBJ databases">
        <authorList>
            <person name="Ye M.-Q."/>
            <person name="Du Z.-J."/>
        </authorList>
    </citation>
    <scope>NUCLEOTIDE SEQUENCE [LARGE SCALE GENOMIC DNA]</scope>
    <source>
        <strain evidence="7 8">U0105</strain>
    </source>
</reference>